<protein>
    <recommendedName>
        <fullName evidence="4">Small ribosomal subunit protein uS7 domain-containing protein</fullName>
    </recommendedName>
</protein>
<keyword evidence="3" id="KW-0687">Ribonucleoprotein</keyword>
<accession>A0A2U9R883</accession>
<dbReference type="InterPro" id="IPR036823">
    <property type="entry name" value="Ribosomal_uS7_dom_sf"/>
</dbReference>
<dbReference type="OrthoDB" id="9972728at2759"/>
<dbReference type="EMBL" id="CP028776">
    <property type="protein sequence ID" value="AWU77634.1"/>
    <property type="molecule type" value="Genomic_DNA"/>
</dbReference>
<dbReference type="STRING" id="4909.A0A2U9R883"/>
<dbReference type="AlphaFoldDB" id="A0A2U9R883"/>
<evidence type="ECO:0000256" key="2">
    <source>
        <dbReference type="ARBA" id="ARBA00022980"/>
    </source>
</evidence>
<dbReference type="InterPro" id="IPR000235">
    <property type="entry name" value="Ribosomal_uS7"/>
</dbReference>
<proteinExistence type="inferred from homology"/>
<dbReference type="VEuPathDB" id="FungiDB:C5L36_0D03660"/>
<dbReference type="RefSeq" id="XP_029323111.1">
    <property type="nucleotide sequence ID" value="XM_029467251.1"/>
</dbReference>
<evidence type="ECO:0000313" key="5">
    <source>
        <dbReference type="EMBL" id="AWU77634.1"/>
    </source>
</evidence>
<sequence length="792" mass="89566">MPLVTKREGCCLYITIQGSNMLSRSSTAAIRARVCRPGAVRLNSTAGKPSKKSEKPFYNTFAEFVRTSKLNSEGAFIHEIPTEQQYEHSELAKYLKKVDSEKESLIDAKLKELAQESGIPFEQVKEKFERKLKEKQELLKSRNQEVVSKIENFMTQLSLPMSGPQSIIIDLIDTLGESVDELNSFAAFEYIYELDPDFAKALSNVLRVTPTEESVKAMSDAFKEGPMSKLSDEQYNELKQLLDTKAKVTKSTENEAEVAEKETVEEEEEGEIDANSVVEVIFAHLNSYENIANSPLLKVIESIDSDFATMLKSYETIDPSDSDALENKFEEIVKYCSNTDSSIYKAFGDSTSPNFTRVQEVLEGPIPIDLAEIYEVFEFYPDYFKSELYKQISTIDPQFAQLLEKLESLPEGKELDEVNDEVDAHLINKESPIYKAMNDVESEDYAKLKSTLESEWNVIETTVTPDKLVEYVISNGLESDGFKLIQKIDPGFADVLAKIYQEDNEEGALKAYTALQNYLENENEIMGALQDKDSLNYKLLADYVFPEAPEANEQEDDVAEIETSQRADVIQRDEVLSQLANEDKSKLTPEVVKINEAYDLTLEIMKEIEDELKDNTFIPVSRQVSAKLDKMLGFQPSVEQVTASENLRSIPQPKQTDEVLELAVNIIMKDGKKEIARKNLNRALYLLFLETRSNPVEKLKEALDIVAPLVITKTVKTGFAKNYTVPVPLTQRQRNRMALLWILKASDSKASNDFSVRLCDEVLHVLSGKSALMEKRVLNHKMAIANRSYLSI</sequence>
<evidence type="ECO:0000259" key="4">
    <source>
        <dbReference type="Pfam" id="PF00177"/>
    </source>
</evidence>
<dbReference type="GO" id="GO:0006412">
    <property type="term" value="P:translation"/>
    <property type="evidence" value="ECO:0007669"/>
    <property type="project" value="InterPro"/>
</dbReference>
<feature type="domain" description="Small ribosomal subunit protein uS7" evidence="4">
    <location>
        <begin position="645"/>
        <end position="787"/>
    </location>
</feature>
<dbReference type="SUPFAM" id="SSF47973">
    <property type="entry name" value="Ribosomal protein S7"/>
    <property type="match status" value="1"/>
</dbReference>
<dbReference type="InterPro" id="IPR047988">
    <property type="entry name" value="Ribosomal_uS7m_fungi"/>
</dbReference>
<reference evidence="5 6" key="1">
    <citation type="submission" date="2018-06" db="EMBL/GenBank/DDBJ databases">
        <title>Population genomics shows no distinction between pathogenic Candida krusei and environmental Pichia kudriavzevii: One species, four names.</title>
        <authorList>
            <person name="Douglass A.P."/>
            <person name="Offei B."/>
            <person name="Braun-Galleani S."/>
            <person name="Coughlan A.Y."/>
            <person name="Martos A."/>
            <person name="Ortiz-Merino R.A."/>
            <person name="Byrne K.P."/>
            <person name="Wolfe K.H."/>
        </authorList>
    </citation>
    <scope>NUCLEOTIDE SEQUENCE [LARGE SCALE GENOMIC DNA]</scope>
    <source>
        <strain evidence="5 6">CBS573</strain>
    </source>
</reference>
<name>A0A2U9R883_PICKU</name>
<gene>
    <name evidence="5" type="ORF">C5L36_0D03660</name>
</gene>
<dbReference type="KEGG" id="pkz:C5L36_0D03660"/>
<evidence type="ECO:0000313" key="6">
    <source>
        <dbReference type="Proteomes" id="UP000249293"/>
    </source>
</evidence>
<evidence type="ECO:0000256" key="1">
    <source>
        <dbReference type="ARBA" id="ARBA00007151"/>
    </source>
</evidence>
<evidence type="ECO:0000256" key="3">
    <source>
        <dbReference type="ARBA" id="ARBA00023274"/>
    </source>
</evidence>
<dbReference type="GO" id="GO:0005840">
    <property type="term" value="C:ribosome"/>
    <property type="evidence" value="ECO:0007669"/>
    <property type="project" value="UniProtKB-KW"/>
</dbReference>
<dbReference type="GeneID" id="40385463"/>
<comment type="similarity">
    <text evidence="1">Belongs to the universal ribosomal protein uS7 family.</text>
</comment>
<dbReference type="PANTHER" id="PTHR11205">
    <property type="entry name" value="RIBOSOMAL PROTEIN S7"/>
    <property type="match status" value="1"/>
</dbReference>
<dbReference type="Proteomes" id="UP000249293">
    <property type="component" value="Chromosome 4"/>
</dbReference>
<dbReference type="GO" id="GO:1990904">
    <property type="term" value="C:ribonucleoprotein complex"/>
    <property type="evidence" value="ECO:0007669"/>
    <property type="project" value="UniProtKB-KW"/>
</dbReference>
<dbReference type="CDD" id="cd14868">
    <property type="entry name" value="uS7_Mitochondria_Fungi"/>
    <property type="match status" value="1"/>
</dbReference>
<keyword evidence="2" id="KW-0689">Ribosomal protein</keyword>
<keyword evidence="6" id="KW-1185">Reference proteome</keyword>
<dbReference type="Pfam" id="PF00177">
    <property type="entry name" value="Ribosomal_S7"/>
    <property type="match status" value="1"/>
</dbReference>
<dbReference type="Gene3D" id="1.10.455.10">
    <property type="entry name" value="Ribosomal protein S7 domain"/>
    <property type="match status" value="1"/>
</dbReference>
<dbReference type="InterPro" id="IPR023798">
    <property type="entry name" value="Ribosomal_uS7_dom"/>
</dbReference>
<organism evidence="5 6">
    <name type="scientific">Pichia kudriavzevii</name>
    <name type="common">Yeast</name>
    <name type="synonym">Issatchenkia orientalis</name>
    <dbReference type="NCBI Taxonomy" id="4909"/>
    <lineage>
        <taxon>Eukaryota</taxon>
        <taxon>Fungi</taxon>
        <taxon>Dikarya</taxon>
        <taxon>Ascomycota</taxon>
        <taxon>Saccharomycotina</taxon>
        <taxon>Pichiomycetes</taxon>
        <taxon>Pichiales</taxon>
        <taxon>Pichiaceae</taxon>
        <taxon>Pichia</taxon>
    </lineage>
</organism>